<gene>
    <name evidence="2" type="ORF">S01H4_22169</name>
</gene>
<dbReference type="InterPro" id="IPR027417">
    <property type="entry name" value="P-loop_NTPase"/>
</dbReference>
<dbReference type="PANTHER" id="PTHR39184">
    <property type="match status" value="1"/>
</dbReference>
<dbReference type="EMBL" id="BART01010119">
    <property type="protein sequence ID" value="GAG85375.1"/>
    <property type="molecule type" value="Genomic_DNA"/>
</dbReference>
<dbReference type="AlphaFoldDB" id="X1ARL9"/>
<reference evidence="2" key="1">
    <citation type="journal article" date="2014" name="Front. Microbiol.">
        <title>High frequency of phylogenetically diverse reductive dehalogenase-homologous genes in deep subseafloor sedimentary metagenomes.</title>
        <authorList>
            <person name="Kawai M."/>
            <person name="Futagami T."/>
            <person name="Toyoda A."/>
            <person name="Takaki Y."/>
            <person name="Nishi S."/>
            <person name="Hori S."/>
            <person name="Arai W."/>
            <person name="Tsubouchi T."/>
            <person name="Morono Y."/>
            <person name="Uchiyama I."/>
            <person name="Ito T."/>
            <person name="Fujiyama A."/>
            <person name="Inagaki F."/>
            <person name="Takami H."/>
        </authorList>
    </citation>
    <scope>NUCLEOTIDE SEQUENCE</scope>
    <source>
        <strain evidence="2">Expedition CK06-06</strain>
    </source>
</reference>
<feature type="domain" description="Phage terminase large subunit N-terminal" evidence="1">
    <location>
        <begin position="21"/>
        <end position="145"/>
    </location>
</feature>
<comment type="caution">
    <text evidence="2">The sequence shown here is derived from an EMBL/GenBank/DDBJ whole genome shotgun (WGS) entry which is preliminary data.</text>
</comment>
<proteinExistence type="predicted"/>
<sequence length="292" mass="32874">MIEDKILHLGLTEGDGFKIFKELIQTPKDGVIIFQGMSDQTADSIKSLEGYKRAWCEESQSLSDRSLTLLRPTIRANDSEIWFSWNPRRDVDPVDKMFRSGITPTGAAVVQANWSDNPWFPDVLEQERLDCLANEPDQYDHIWEGGYVTVNKGAYFAKDLLAAQTEGRISKVAADPLMSYKAVWDIGGTGQKSDATSIWIAQFIGKEIRVVDYYEDQGQPLAVQVNWLRENGYQNALQILPHDGKTNDRVHDVSYESELQAAGFTVEVIANQGTGAAMLRVQAARRLFPQIW</sequence>
<dbReference type="Gene3D" id="3.40.50.300">
    <property type="entry name" value="P-loop containing nucleotide triphosphate hydrolases"/>
    <property type="match status" value="1"/>
</dbReference>
<accession>X1ARL9</accession>
<dbReference type="PANTHER" id="PTHR39184:SF1">
    <property type="entry name" value="PBSX PHAGE TERMINASE LARGE SUBUNIT"/>
    <property type="match status" value="1"/>
</dbReference>
<evidence type="ECO:0000259" key="1">
    <source>
        <dbReference type="Pfam" id="PF04466"/>
    </source>
</evidence>
<dbReference type="InterPro" id="IPR035412">
    <property type="entry name" value="Terminase_L_N"/>
</dbReference>
<protein>
    <recommendedName>
        <fullName evidence="1">Phage terminase large subunit N-terminal domain-containing protein</fullName>
    </recommendedName>
</protein>
<feature type="non-terminal residue" evidence="2">
    <location>
        <position position="292"/>
    </location>
</feature>
<name>X1ARL9_9ZZZZ</name>
<dbReference type="InterPro" id="IPR052380">
    <property type="entry name" value="Viral_DNA_packaging_terminase"/>
</dbReference>
<dbReference type="Pfam" id="PF04466">
    <property type="entry name" value="Terminase_3"/>
    <property type="match status" value="1"/>
</dbReference>
<organism evidence="2">
    <name type="scientific">marine sediment metagenome</name>
    <dbReference type="NCBI Taxonomy" id="412755"/>
    <lineage>
        <taxon>unclassified sequences</taxon>
        <taxon>metagenomes</taxon>
        <taxon>ecological metagenomes</taxon>
    </lineage>
</organism>
<evidence type="ECO:0000313" key="2">
    <source>
        <dbReference type="EMBL" id="GAG85375.1"/>
    </source>
</evidence>